<organism evidence="3 4">
    <name type="scientific">Sphaerosporella brunnea</name>
    <dbReference type="NCBI Taxonomy" id="1250544"/>
    <lineage>
        <taxon>Eukaryota</taxon>
        <taxon>Fungi</taxon>
        <taxon>Dikarya</taxon>
        <taxon>Ascomycota</taxon>
        <taxon>Pezizomycotina</taxon>
        <taxon>Pezizomycetes</taxon>
        <taxon>Pezizales</taxon>
        <taxon>Pyronemataceae</taxon>
        <taxon>Sphaerosporella</taxon>
    </lineage>
</organism>
<dbReference type="AlphaFoldDB" id="A0A5J5F7C6"/>
<accession>A0A5J5F7C6</accession>
<keyword evidence="4" id="KW-1185">Reference proteome</keyword>
<keyword evidence="2" id="KW-0812">Transmembrane</keyword>
<feature type="compositionally biased region" description="Low complexity" evidence="1">
    <location>
        <begin position="28"/>
        <end position="41"/>
    </location>
</feature>
<dbReference type="EMBL" id="VXIS01000018">
    <property type="protein sequence ID" value="KAA8913015.1"/>
    <property type="molecule type" value="Genomic_DNA"/>
</dbReference>
<protein>
    <submittedName>
        <fullName evidence="3">Uncharacterized protein</fullName>
    </submittedName>
</protein>
<dbReference type="InParanoid" id="A0A5J5F7C6"/>
<sequence>MKCLYLEVPAYPFNRWLGTPNSRQGVNGRSSGGAQSRAARAPGHLRHTKMPCHKCTATPIQAAITLCRNQTQHEKHHHKYTTVSILTNSEITPTQKTLQHHQLVAPPKPLTSTPQQARLPQRRKTTTLGVPAMPCLLGTATFVAWLGAW</sequence>
<proteinExistence type="predicted"/>
<evidence type="ECO:0000256" key="1">
    <source>
        <dbReference type="SAM" id="MobiDB-lite"/>
    </source>
</evidence>
<evidence type="ECO:0000256" key="2">
    <source>
        <dbReference type="SAM" id="Phobius"/>
    </source>
</evidence>
<comment type="caution">
    <text evidence="3">The sequence shown here is derived from an EMBL/GenBank/DDBJ whole genome shotgun (WGS) entry which is preliminary data.</text>
</comment>
<reference evidence="3 4" key="1">
    <citation type="submission" date="2019-09" db="EMBL/GenBank/DDBJ databases">
        <title>Draft genome of the ectomycorrhizal ascomycete Sphaerosporella brunnea.</title>
        <authorList>
            <consortium name="DOE Joint Genome Institute"/>
            <person name="Benucci G.M."/>
            <person name="Marozzi G."/>
            <person name="Antonielli L."/>
            <person name="Sanchez S."/>
            <person name="Marco P."/>
            <person name="Wang X."/>
            <person name="Falini L.B."/>
            <person name="Barry K."/>
            <person name="Haridas S."/>
            <person name="Lipzen A."/>
            <person name="Labutti K."/>
            <person name="Grigoriev I.V."/>
            <person name="Murat C."/>
            <person name="Martin F."/>
            <person name="Albertini E."/>
            <person name="Donnini D."/>
            <person name="Bonito G."/>
        </authorList>
    </citation>
    <scope>NUCLEOTIDE SEQUENCE [LARGE SCALE GENOMIC DNA]</scope>
    <source>
        <strain evidence="3 4">Sb_GMNB300</strain>
    </source>
</reference>
<keyword evidence="2" id="KW-1133">Transmembrane helix</keyword>
<evidence type="ECO:0000313" key="3">
    <source>
        <dbReference type="EMBL" id="KAA8913015.1"/>
    </source>
</evidence>
<feature type="transmembrane region" description="Helical" evidence="2">
    <location>
        <begin position="128"/>
        <end position="148"/>
    </location>
</feature>
<name>A0A5J5F7C6_9PEZI</name>
<keyword evidence="2" id="KW-0472">Membrane</keyword>
<dbReference type="Proteomes" id="UP000326924">
    <property type="component" value="Unassembled WGS sequence"/>
</dbReference>
<gene>
    <name evidence="3" type="ORF">FN846DRAFT_203826</name>
</gene>
<feature type="region of interest" description="Disordered" evidence="1">
    <location>
        <begin position="18"/>
        <end position="45"/>
    </location>
</feature>
<evidence type="ECO:0000313" key="4">
    <source>
        <dbReference type="Proteomes" id="UP000326924"/>
    </source>
</evidence>